<evidence type="ECO:0000313" key="6">
    <source>
        <dbReference type="Proteomes" id="UP001432075"/>
    </source>
</evidence>
<dbReference type="PROSITE" id="PS50043">
    <property type="entry name" value="HTH_LUXR_2"/>
    <property type="match status" value="1"/>
</dbReference>
<dbReference type="InterPro" id="IPR000792">
    <property type="entry name" value="Tscrpt_reg_LuxR_C"/>
</dbReference>
<dbReference type="PANTHER" id="PTHR43214">
    <property type="entry name" value="TWO-COMPONENT RESPONSE REGULATOR"/>
    <property type="match status" value="1"/>
</dbReference>
<dbReference type="Proteomes" id="UP001432075">
    <property type="component" value="Chromosome"/>
</dbReference>
<dbReference type="InterPro" id="IPR016032">
    <property type="entry name" value="Sig_transdc_resp-reg_C-effctor"/>
</dbReference>
<evidence type="ECO:0000256" key="2">
    <source>
        <dbReference type="ARBA" id="ARBA00023125"/>
    </source>
</evidence>
<organism evidence="5 6">
    <name type="scientific">Streptomyces goshikiensis</name>
    <dbReference type="NCBI Taxonomy" id="1942"/>
    <lineage>
        <taxon>Bacteria</taxon>
        <taxon>Bacillati</taxon>
        <taxon>Actinomycetota</taxon>
        <taxon>Actinomycetes</taxon>
        <taxon>Kitasatosporales</taxon>
        <taxon>Streptomycetaceae</taxon>
        <taxon>Streptomyces</taxon>
    </lineage>
</organism>
<proteinExistence type="predicted"/>
<dbReference type="CDD" id="cd06170">
    <property type="entry name" value="LuxR_C_like"/>
    <property type="match status" value="1"/>
</dbReference>
<dbReference type="SUPFAM" id="SSF46894">
    <property type="entry name" value="C-terminal effector domain of the bipartite response regulators"/>
    <property type="match status" value="1"/>
</dbReference>
<dbReference type="SMART" id="SM00421">
    <property type="entry name" value="HTH_LUXR"/>
    <property type="match status" value="1"/>
</dbReference>
<reference evidence="5" key="1">
    <citation type="submission" date="2022-10" db="EMBL/GenBank/DDBJ databases">
        <title>The complete genomes of actinobacterial strains from the NBC collection.</title>
        <authorList>
            <person name="Joergensen T.S."/>
            <person name="Alvarez Arevalo M."/>
            <person name="Sterndorff E.B."/>
            <person name="Faurdal D."/>
            <person name="Vuksanovic O."/>
            <person name="Mourched A.-S."/>
            <person name="Charusanti P."/>
            <person name="Shaw S."/>
            <person name="Blin K."/>
            <person name="Weber T."/>
        </authorList>
    </citation>
    <scope>NUCLEOTIDE SEQUENCE</scope>
    <source>
        <strain evidence="5">NBC_00283</strain>
    </source>
</reference>
<dbReference type="RefSeq" id="WP_100580856.1">
    <property type="nucleotide sequence ID" value="NZ_CP108057.1"/>
</dbReference>
<dbReference type="EMBL" id="CP108057">
    <property type="protein sequence ID" value="WUO45015.1"/>
    <property type="molecule type" value="Genomic_DNA"/>
</dbReference>
<feature type="domain" description="HTH luxR-type" evidence="4">
    <location>
        <begin position="162"/>
        <end position="227"/>
    </location>
</feature>
<keyword evidence="1" id="KW-0805">Transcription regulation</keyword>
<dbReference type="Gene3D" id="3.40.50.2300">
    <property type="match status" value="1"/>
</dbReference>
<evidence type="ECO:0000256" key="3">
    <source>
        <dbReference type="ARBA" id="ARBA00023163"/>
    </source>
</evidence>
<name>A0ABZ1RET6_9ACTN</name>
<dbReference type="InterPro" id="IPR039420">
    <property type="entry name" value="WalR-like"/>
</dbReference>
<sequence length="229" mass="25522">MPVLTDRTDRVTVTIHAADPLSRAGVLSLLDRQPAVRVVPWPPEPEGDAPAAEAAEARVAVMLIDQIDERSTAELRRLLRGGERRVVLVARELRESELFSVVEYGVQAIVWRHQATEERLVTAVRQAAQGECVLPPDVIGRVLGQMHRLRRSQRATTPPGAACTTLFGMAPRETDVLRLISEGLDTRQISEKLCYSERTVKNILHGLMTRLRLNNRAHAVAYALREGYI</sequence>
<dbReference type="PANTHER" id="PTHR43214:SF24">
    <property type="entry name" value="TRANSCRIPTIONAL REGULATORY PROTEIN NARL-RELATED"/>
    <property type="match status" value="1"/>
</dbReference>
<dbReference type="PRINTS" id="PR00038">
    <property type="entry name" value="HTHLUXR"/>
</dbReference>
<evidence type="ECO:0000259" key="4">
    <source>
        <dbReference type="PROSITE" id="PS50043"/>
    </source>
</evidence>
<evidence type="ECO:0000256" key="1">
    <source>
        <dbReference type="ARBA" id="ARBA00023015"/>
    </source>
</evidence>
<gene>
    <name evidence="5" type="ORF">OHU17_03850</name>
</gene>
<keyword evidence="3" id="KW-0804">Transcription</keyword>
<evidence type="ECO:0000313" key="5">
    <source>
        <dbReference type="EMBL" id="WUO45015.1"/>
    </source>
</evidence>
<accession>A0ABZ1RET6</accession>
<keyword evidence="2" id="KW-0238">DNA-binding</keyword>
<keyword evidence="6" id="KW-1185">Reference proteome</keyword>
<dbReference type="Pfam" id="PF00196">
    <property type="entry name" value="GerE"/>
    <property type="match status" value="1"/>
</dbReference>
<protein>
    <submittedName>
        <fullName evidence="5">Response regulator transcription factor</fullName>
    </submittedName>
</protein>